<dbReference type="EMBL" id="JBHRZG010000005">
    <property type="protein sequence ID" value="MFC3832199.1"/>
    <property type="molecule type" value="Genomic_DNA"/>
</dbReference>
<dbReference type="RefSeq" id="WP_322473262.1">
    <property type="nucleotide sequence ID" value="NZ_JBHRZG010000005.1"/>
</dbReference>
<keyword evidence="1" id="KW-1133">Transmembrane helix</keyword>
<evidence type="ECO:0000313" key="3">
    <source>
        <dbReference type="Proteomes" id="UP001595803"/>
    </source>
</evidence>
<evidence type="ECO:0000313" key="2">
    <source>
        <dbReference type="EMBL" id="MFC3832199.1"/>
    </source>
</evidence>
<evidence type="ECO:0000256" key="1">
    <source>
        <dbReference type="SAM" id="Phobius"/>
    </source>
</evidence>
<reference evidence="3" key="1">
    <citation type="journal article" date="2019" name="Int. J. Syst. Evol. Microbiol.">
        <title>The Global Catalogue of Microorganisms (GCM) 10K type strain sequencing project: providing services to taxonomists for standard genome sequencing and annotation.</title>
        <authorList>
            <consortium name="The Broad Institute Genomics Platform"/>
            <consortium name="The Broad Institute Genome Sequencing Center for Infectious Disease"/>
            <person name="Wu L."/>
            <person name="Ma J."/>
        </authorList>
    </citation>
    <scope>NUCLEOTIDE SEQUENCE [LARGE SCALE GENOMIC DNA]</scope>
    <source>
        <strain evidence="3">CCTCC AB 2017081</strain>
    </source>
</reference>
<protein>
    <submittedName>
        <fullName evidence="2">Uncharacterized protein</fullName>
    </submittedName>
</protein>
<sequence>MNAGLASSRPLAPLSRRRRVVLLATGGYTVLILSIVIQELLASRSVVWLVLAVAGLVMVILGSVQLMRPARLGLPEGRDRDLDERQWQRLAQAHITAYRVLGVAFLLGSLYFYLAHNNGSLPLPTQPFAWMTIWMGAVLFIPTLPTTILAWTEPDLRE</sequence>
<keyword evidence="1" id="KW-0812">Transmembrane</keyword>
<accession>A0ABV7Z569</accession>
<dbReference type="Proteomes" id="UP001595803">
    <property type="component" value="Unassembled WGS sequence"/>
</dbReference>
<feature type="transmembrane region" description="Helical" evidence="1">
    <location>
        <begin position="128"/>
        <end position="151"/>
    </location>
</feature>
<keyword evidence="3" id="KW-1185">Reference proteome</keyword>
<feature type="transmembrane region" description="Helical" evidence="1">
    <location>
        <begin position="95"/>
        <end position="116"/>
    </location>
</feature>
<feature type="transmembrane region" description="Helical" evidence="1">
    <location>
        <begin position="20"/>
        <end position="40"/>
    </location>
</feature>
<proteinExistence type="predicted"/>
<feature type="transmembrane region" description="Helical" evidence="1">
    <location>
        <begin position="46"/>
        <end position="64"/>
    </location>
</feature>
<keyword evidence="1" id="KW-0472">Membrane</keyword>
<comment type="caution">
    <text evidence="2">The sequence shown here is derived from an EMBL/GenBank/DDBJ whole genome shotgun (WGS) entry which is preliminary data.</text>
</comment>
<gene>
    <name evidence="2" type="ORF">ACFOSB_04960</name>
</gene>
<name>A0ABV7Z569_9DEIO</name>
<organism evidence="2 3">
    <name type="scientific">Deinococcus rufus</name>
    <dbReference type="NCBI Taxonomy" id="2136097"/>
    <lineage>
        <taxon>Bacteria</taxon>
        <taxon>Thermotogati</taxon>
        <taxon>Deinococcota</taxon>
        <taxon>Deinococci</taxon>
        <taxon>Deinococcales</taxon>
        <taxon>Deinococcaceae</taxon>
        <taxon>Deinococcus</taxon>
    </lineage>
</organism>